<protein>
    <submittedName>
        <fullName evidence="2">Poly-gamma-glutamate biosynthesis protein CapC</fullName>
    </submittedName>
</protein>
<feature type="transmembrane region" description="Helical" evidence="1">
    <location>
        <begin position="78"/>
        <end position="99"/>
    </location>
</feature>
<feature type="transmembrane region" description="Helical" evidence="1">
    <location>
        <begin position="391"/>
        <end position="412"/>
    </location>
</feature>
<feature type="transmembrane region" description="Helical" evidence="1">
    <location>
        <begin position="48"/>
        <end position="66"/>
    </location>
</feature>
<feature type="transmembrane region" description="Helical" evidence="1">
    <location>
        <begin position="175"/>
        <end position="205"/>
    </location>
</feature>
<dbReference type="EMBL" id="CP026923">
    <property type="protein sequence ID" value="AVG23061.1"/>
    <property type="molecule type" value="Genomic_DNA"/>
</dbReference>
<sequence>MTGVDIEMARAILVIGLVLSAMLYNVSRIASGGIVTGPYLALMVLGEQWLTIAGWVVLSLVGIAAVTWAAKTWPLPRAWLFAIAVLVPAGVHVLLMWLAGAPALSNLSPYLAAGLYVTNGLTAYDAKRQGTLKTFTAAAGVGLITYLVILPLGWALEEVRDRPPLVSAPSLQEPLLVFATIAIALAVRVALGWGSAGIIGALFFVDLLNPTSAIVVVAMALIGAVIYRAVARYVGLSPKQRLYSIMIVSAIASWFGLFWADWWGIPGAEIAQQYAVEPLLVTGLMVSETVRRGIPRMLGGGVLVVGLTFVAQWLLAEHPRGGLFVILGLVALVVWAFGFAAGAMRNTWIRVLRESDHYGPDNPGQKARYHPRRVARVDRERRHHPVAFRPVEHVALATSVALVVVFSVVGYVSGRPDQVVTQDPGQLQVNTVDVLALQQLVPELESAERVRIVGFPLSPRFGEPAVYPRPLAAQVETYLRKLAGERSSDIQWLVTPDATTTMSWVLTPKTVVEVFVE</sequence>
<dbReference type="KEGG" id="psai:C3B54_1151"/>
<feature type="transmembrane region" description="Helical" evidence="1">
    <location>
        <begin position="211"/>
        <end position="230"/>
    </location>
</feature>
<organism evidence="2 3">
    <name type="scientific">Pontimonas salivibrio</name>
    <dbReference type="NCBI Taxonomy" id="1159327"/>
    <lineage>
        <taxon>Bacteria</taxon>
        <taxon>Bacillati</taxon>
        <taxon>Actinomycetota</taxon>
        <taxon>Actinomycetes</taxon>
        <taxon>Micrococcales</taxon>
        <taxon>Microbacteriaceae</taxon>
        <taxon>Pontimonas</taxon>
    </lineage>
</organism>
<proteinExistence type="predicted"/>
<dbReference type="GO" id="GO:0016020">
    <property type="term" value="C:membrane"/>
    <property type="evidence" value="ECO:0007669"/>
    <property type="project" value="InterPro"/>
</dbReference>
<feature type="transmembrane region" description="Helical" evidence="1">
    <location>
        <begin position="242"/>
        <end position="265"/>
    </location>
</feature>
<dbReference type="OrthoDB" id="9851741at2"/>
<evidence type="ECO:0000313" key="2">
    <source>
        <dbReference type="EMBL" id="AVG23061.1"/>
    </source>
</evidence>
<keyword evidence="1" id="KW-0812">Transmembrane</keyword>
<evidence type="ECO:0000256" key="1">
    <source>
        <dbReference type="SAM" id="Phobius"/>
    </source>
</evidence>
<name>A0A2L2BN29_9MICO</name>
<feature type="transmembrane region" description="Helical" evidence="1">
    <location>
        <begin position="135"/>
        <end position="154"/>
    </location>
</feature>
<dbReference type="AlphaFoldDB" id="A0A2L2BN29"/>
<dbReference type="RefSeq" id="WP_104912724.1">
    <property type="nucleotide sequence ID" value="NZ_CP026923.1"/>
</dbReference>
<gene>
    <name evidence="2" type="ORF">C3B54_1151</name>
</gene>
<reference evidence="2 3" key="1">
    <citation type="submission" date="2018-02" db="EMBL/GenBank/DDBJ databases">
        <title>Complete genome of the streamlined marine actinobacterium Pontimonas salivibrio CL-TW6 adapted to coastal planktonic lifestype.</title>
        <authorList>
            <person name="Cho B.C."/>
            <person name="Hardies S.C."/>
            <person name="Jang G.I."/>
            <person name="Hwang C.Y."/>
        </authorList>
    </citation>
    <scope>NUCLEOTIDE SEQUENCE [LARGE SCALE GENOMIC DNA]</scope>
    <source>
        <strain evidence="2 3">CL-TW6</strain>
    </source>
</reference>
<evidence type="ECO:0000313" key="3">
    <source>
        <dbReference type="Proteomes" id="UP000243077"/>
    </source>
</evidence>
<feature type="transmembrane region" description="Helical" evidence="1">
    <location>
        <begin position="321"/>
        <end position="343"/>
    </location>
</feature>
<feature type="transmembrane region" description="Helical" evidence="1">
    <location>
        <begin position="297"/>
        <end position="315"/>
    </location>
</feature>
<dbReference type="Pfam" id="PF14102">
    <property type="entry name" value="Caps_synth_CapC"/>
    <property type="match status" value="2"/>
</dbReference>
<keyword evidence="1" id="KW-0472">Membrane</keyword>
<accession>A0A2L2BN29</accession>
<dbReference type="InterPro" id="IPR008338">
    <property type="entry name" value="Capsule_biosynth_CapC"/>
</dbReference>
<dbReference type="Proteomes" id="UP000243077">
    <property type="component" value="Chromosome"/>
</dbReference>
<keyword evidence="1" id="KW-1133">Transmembrane helix</keyword>
<dbReference type="GO" id="GO:0045227">
    <property type="term" value="P:capsule polysaccharide biosynthetic process"/>
    <property type="evidence" value="ECO:0007669"/>
    <property type="project" value="InterPro"/>
</dbReference>
<keyword evidence="3" id="KW-1185">Reference proteome</keyword>